<evidence type="ECO:0000313" key="1">
    <source>
        <dbReference type="EMBL" id="RYR05661.1"/>
    </source>
</evidence>
<reference evidence="1 2" key="1">
    <citation type="submission" date="2019-01" db="EMBL/GenBank/DDBJ databases">
        <title>Sequencing of cultivated peanut Arachis hypogaea provides insights into genome evolution and oil improvement.</title>
        <authorList>
            <person name="Chen X."/>
        </authorList>
    </citation>
    <scope>NUCLEOTIDE SEQUENCE [LARGE SCALE GENOMIC DNA]</scope>
    <source>
        <strain evidence="2">cv. Fuhuasheng</strain>
        <tissue evidence="1">Leaves</tissue>
    </source>
</reference>
<proteinExistence type="predicted"/>
<comment type="caution">
    <text evidence="1">The sequence shown here is derived from an EMBL/GenBank/DDBJ whole genome shotgun (WGS) entry which is preliminary data.</text>
</comment>
<accession>A0A444YUQ4</accession>
<dbReference type="EMBL" id="SDMP01000016">
    <property type="protein sequence ID" value="RYR05661.1"/>
    <property type="molecule type" value="Genomic_DNA"/>
</dbReference>
<protein>
    <submittedName>
        <fullName evidence="1">Uncharacterized protein</fullName>
    </submittedName>
</protein>
<dbReference type="AlphaFoldDB" id="A0A444YUQ4"/>
<evidence type="ECO:0000313" key="2">
    <source>
        <dbReference type="Proteomes" id="UP000289738"/>
    </source>
</evidence>
<organism evidence="1 2">
    <name type="scientific">Arachis hypogaea</name>
    <name type="common">Peanut</name>
    <dbReference type="NCBI Taxonomy" id="3818"/>
    <lineage>
        <taxon>Eukaryota</taxon>
        <taxon>Viridiplantae</taxon>
        <taxon>Streptophyta</taxon>
        <taxon>Embryophyta</taxon>
        <taxon>Tracheophyta</taxon>
        <taxon>Spermatophyta</taxon>
        <taxon>Magnoliopsida</taxon>
        <taxon>eudicotyledons</taxon>
        <taxon>Gunneridae</taxon>
        <taxon>Pentapetalae</taxon>
        <taxon>rosids</taxon>
        <taxon>fabids</taxon>
        <taxon>Fabales</taxon>
        <taxon>Fabaceae</taxon>
        <taxon>Papilionoideae</taxon>
        <taxon>50 kb inversion clade</taxon>
        <taxon>dalbergioids sensu lato</taxon>
        <taxon>Dalbergieae</taxon>
        <taxon>Pterocarpus clade</taxon>
        <taxon>Arachis</taxon>
    </lineage>
</organism>
<dbReference type="Proteomes" id="UP000289738">
    <property type="component" value="Chromosome B06"/>
</dbReference>
<sequence>MSDLACSVPFGNAQIVVWAQGFALTMVLEFQTEIRTCFVSLESFDEEPEASFDDVKFVTGALLLPDL</sequence>
<name>A0A444YUQ4_ARAHY</name>
<gene>
    <name evidence="1" type="ORF">Ahy_B06g085494</name>
</gene>
<keyword evidence="2" id="KW-1185">Reference proteome</keyword>